<dbReference type="InterPro" id="IPR038389">
    <property type="entry name" value="PSMG2_sf"/>
</dbReference>
<dbReference type="Gene3D" id="3.40.50.10900">
    <property type="entry name" value="PAC-like subunit"/>
    <property type="match status" value="1"/>
</dbReference>
<reference evidence="2" key="1">
    <citation type="submission" date="2013-08" db="EMBL/GenBank/DDBJ databases">
        <authorList>
            <person name="Mendez C."/>
            <person name="Richter M."/>
            <person name="Ferrer M."/>
            <person name="Sanchez J."/>
        </authorList>
    </citation>
    <scope>NUCLEOTIDE SEQUENCE</scope>
</reference>
<feature type="region of interest" description="Disordered" evidence="1">
    <location>
        <begin position="1"/>
        <end position="29"/>
    </location>
</feature>
<name>T0YPQ9_9ZZZZ</name>
<dbReference type="SUPFAM" id="SSF159659">
    <property type="entry name" value="Cgl1923-like"/>
    <property type="match status" value="1"/>
</dbReference>
<feature type="non-terminal residue" evidence="2">
    <location>
        <position position="173"/>
    </location>
</feature>
<dbReference type="AlphaFoldDB" id="T0YPQ9"/>
<organism evidence="2">
    <name type="scientific">mine drainage metagenome</name>
    <dbReference type="NCBI Taxonomy" id="410659"/>
    <lineage>
        <taxon>unclassified sequences</taxon>
        <taxon>metagenomes</taxon>
        <taxon>ecological metagenomes</taxon>
    </lineage>
</organism>
<dbReference type="Pfam" id="PF09754">
    <property type="entry name" value="PAC2"/>
    <property type="match status" value="1"/>
</dbReference>
<gene>
    <name evidence="2" type="ORF">B2A_12997</name>
</gene>
<dbReference type="EMBL" id="AUZZ01009390">
    <property type="protein sequence ID" value="EQD33742.1"/>
    <property type="molecule type" value="Genomic_DNA"/>
</dbReference>
<proteinExistence type="predicted"/>
<dbReference type="InterPro" id="IPR019151">
    <property type="entry name" value="Proteasome_assmbl_chaperone_2"/>
</dbReference>
<sequence>GVQDTDGSGVGEGEEGVDGRDVDSEEVVEEPNKVVASFDGEVFLDRRARRPAIRITDGVSEKMTWPTTRIIAGQDLEGKHVCYLTGPEPDFHWRPFIDSVLSICNELGVRMAVGLGAFPAPVPHTRPVRLAATASTQYADLARRIGVLKGTIEVPSGIWGPLEQVLPDMGIPA</sequence>
<evidence type="ECO:0000256" key="1">
    <source>
        <dbReference type="SAM" id="MobiDB-lite"/>
    </source>
</evidence>
<comment type="caution">
    <text evidence="2">The sequence shown here is derived from an EMBL/GenBank/DDBJ whole genome shotgun (WGS) entry which is preliminary data.</text>
</comment>
<reference evidence="2" key="2">
    <citation type="journal article" date="2014" name="ISME J.">
        <title>Microbial stratification in low pH oxic and suboxic macroscopic growths along an acid mine drainage.</title>
        <authorList>
            <person name="Mendez-Garcia C."/>
            <person name="Mesa V."/>
            <person name="Sprenger R.R."/>
            <person name="Richter M."/>
            <person name="Diez M.S."/>
            <person name="Solano J."/>
            <person name="Bargiela R."/>
            <person name="Golyshina O.V."/>
            <person name="Manteca A."/>
            <person name="Ramos J.L."/>
            <person name="Gallego J.R."/>
            <person name="Llorente I."/>
            <person name="Martins Dos Santos V.A."/>
            <person name="Jensen O.N."/>
            <person name="Pelaez A.I."/>
            <person name="Sanchez J."/>
            <person name="Ferrer M."/>
        </authorList>
    </citation>
    <scope>NUCLEOTIDE SEQUENCE</scope>
</reference>
<feature type="non-terminal residue" evidence="2">
    <location>
        <position position="1"/>
    </location>
</feature>
<evidence type="ECO:0000313" key="2">
    <source>
        <dbReference type="EMBL" id="EQD33742.1"/>
    </source>
</evidence>
<accession>T0YPQ9</accession>
<protein>
    <submittedName>
        <fullName evidence="2">Uncharacterized protein</fullName>
    </submittedName>
</protein>